<dbReference type="PROSITE" id="PS50893">
    <property type="entry name" value="ABC_TRANSPORTER_2"/>
    <property type="match status" value="1"/>
</dbReference>
<feature type="domain" description="ABC transporter" evidence="10">
    <location>
        <begin position="6"/>
        <end position="242"/>
    </location>
</feature>
<dbReference type="Pfam" id="PF00005">
    <property type="entry name" value="ABC_tran"/>
    <property type="match status" value="1"/>
</dbReference>
<dbReference type="OrthoDB" id="9799337at2"/>
<comment type="subcellular location">
    <subcellularLocation>
        <location evidence="1">Cell membrane</location>
        <topology evidence="1">Peripheral membrane protein</topology>
    </subcellularLocation>
</comment>
<evidence type="ECO:0000256" key="4">
    <source>
        <dbReference type="ARBA" id="ARBA00022496"/>
    </source>
</evidence>
<keyword evidence="2" id="KW-0813">Transport</keyword>
<keyword evidence="6 11" id="KW-0067">ATP-binding</keyword>
<proteinExistence type="predicted"/>
<evidence type="ECO:0000256" key="2">
    <source>
        <dbReference type="ARBA" id="ARBA00022448"/>
    </source>
</evidence>
<evidence type="ECO:0000256" key="9">
    <source>
        <dbReference type="ARBA" id="ARBA00023136"/>
    </source>
</evidence>
<keyword evidence="9" id="KW-0472">Membrane</keyword>
<keyword evidence="8" id="KW-0406">Ion transport</keyword>
<dbReference type="GO" id="GO:0005886">
    <property type="term" value="C:plasma membrane"/>
    <property type="evidence" value="ECO:0007669"/>
    <property type="project" value="UniProtKB-SubCell"/>
</dbReference>
<keyword evidence="3" id="KW-1003">Cell membrane</keyword>
<dbReference type="AlphaFoldDB" id="A0A1M7HQQ2"/>
<dbReference type="InterPro" id="IPR003593">
    <property type="entry name" value="AAA+_ATPase"/>
</dbReference>
<evidence type="ECO:0000313" key="12">
    <source>
        <dbReference type="Proteomes" id="UP000184394"/>
    </source>
</evidence>
<dbReference type="SMART" id="SM00382">
    <property type="entry name" value="AAA"/>
    <property type="match status" value="1"/>
</dbReference>
<name>A0A1M7HQQ2_RUMFL</name>
<dbReference type="Proteomes" id="UP000184394">
    <property type="component" value="Unassembled WGS sequence"/>
</dbReference>
<evidence type="ECO:0000256" key="3">
    <source>
        <dbReference type="ARBA" id="ARBA00022475"/>
    </source>
</evidence>
<dbReference type="PANTHER" id="PTHR42771:SF2">
    <property type="entry name" value="IRON(3+)-HYDROXAMATE IMPORT ATP-BINDING PROTEIN FHUC"/>
    <property type="match status" value="1"/>
</dbReference>
<evidence type="ECO:0000256" key="8">
    <source>
        <dbReference type="ARBA" id="ARBA00023065"/>
    </source>
</evidence>
<dbReference type="PANTHER" id="PTHR42771">
    <property type="entry name" value="IRON(3+)-HYDROXAMATE IMPORT ATP-BINDING PROTEIN FHUC"/>
    <property type="match status" value="1"/>
</dbReference>
<keyword evidence="4" id="KW-0410">Iron transport</keyword>
<dbReference type="InterPro" id="IPR051535">
    <property type="entry name" value="Siderophore_ABC-ATPase"/>
</dbReference>
<dbReference type="RefSeq" id="WP_072948995.1">
    <property type="nucleotide sequence ID" value="NZ_FRCT01000003.1"/>
</dbReference>
<evidence type="ECO:0000256" key="1">
    <source>
        <dbReference type="ARBA" id="ARBA00004202"/>
    </source>
</evidence>
<keyword evidence="7" id="KW-0408">Iron</keyword>
<accession>A0A1M7HQQ2</accession>
<dbReference type="GO" id="GO:0005524">
    <property type="term" value="F:ATP binding"/>
    <property type="evidence" value="ECO:0007669"/>
    <property type="project" value="UniProtKB-KW"/>
</dbReference>
<evidence type="ECO:0000256" key="6">
    <source>
        <dbReference type="ARBA" id="ARBA00022840"/>
    </source>
</evidence>
<keyword evidence="5" id="KW-0547">Nucleotide-binding</keyword>
<evidence type="ECO:0000256" key="5">
    <source>
        <dbReference type="ARBA" id="ARBA00022741"/>
    </source>
</evidence>
<dbReference type="GO" id="GO:0006826">
    <property type="term" value="P:iron ion transport"/>
    <property type="evidence" value="ECO:0007669"/>
    <property type="project" value="UniProtKB-KW"/>
</dbReference>
<dbReference type="CDD" id="cd03214">
    <property type="entry name" value="ABC_Iron-Siderophores_B12_Hemin"/>
    <property type="match status" value="1"/>
</dbReference>
<dbReference type="InterPro" id="IPR027417">
    <property type="entry name" value="P-loop_NTPase"/>
</dbReference>
<organism evidence="11 12">
    <name type="scientific">Ruminococcus flavefaciens</name>
    <dbReference type="NCBI Taxonomy" id="1265"/>
    <lineage>
        <taxon>Bacteria</taxon>
        <taxon>Bacillati</taxon>
        <taxon>Bacillota</taxon>
        <taxon>Clostridia</taxon>
        <taxon>Eubacteriales</taxon>
        <taxon>Oscillospiraceae</taxon>
        <taxon>Ruminococcus</taxon>
    </lineage>
</organism>
<dbReference type="SUPFAM" id="SSF52540">
    <property type="entry name" value="P-loop containing nucleoside triphosphate hydrolases"/>
    <property type="match status" value="1"/>
</dbReference>
<gene>
    <name evidence="11" type="ORF">SAMN04487860_10319</name>
</gene>
<dbReference type="Gene3D" id="3.40.50.300">
    <property type="entry name" value="P-loop containing nucleotide triphosphate hydrolases"/>
    <property type="match status" value="1"/>
</dbReference>
<dbReference type="EMBL" id="FRCT01000003">
    <property type="protein sequence ID" value="SHM30447.1"/>
    <property type="molecule type" value="Genomic_DNA"/>
</dbReference>
<dbReference type="FunFam" id="3.40.50.300:FF:000134">
    <property type="entry name" value="Iron-enterobactin ABC transporter ATP-binding protein"/>
    <property type="match status" value="1"/>
</dbReference>
<evidence type="ECO:0000256" key="7">
    <source>
        <dbReference type="ARBA" id="ARBA00023004"/>
    </source>
</evidence>
<evidence type="ECO:0000313" key="11">
    <source>
        <dbReference type="EMBL" id="SHM30447.1"/>
    </source>
</evidence>
<dbReference type="GO" id="GO:0016887">
    <property type="term" value="F:ATP hydrolysis activity"/>
    <property type="evidence" value="ECO:0007669"/>
    <property type="project" value="InterPro"/>
</dbReference>
<reference evidence="11 12" key="1">
    <citation type="submission" date="2016-11" db="EMBL/GenBank/DDBJ databases">
        <authorList>
            <person name="Jaros S."/>
            <person name="Januszkiewicz K."/>
            <person name="Wedrychowicz H."/>
        </authorList>
    </citation>
    <scope>NUCLEOTIDE SEQUENCE [LARGE SCALE GENOMIC DNA]</scope>
    <source>
        <strain evidence="11 12">Y1</strain>
    </source>
</reference>
<evidence type="ECO:0000259" key="10">
    <source>
        <dbReference type="PROSITE" id="PS50893"/>
    </source>
</evidence>
<dbReference type="InterPro" id="IPR003439">
    <property type="entry name" value="ABC_transporter-like_ATP-bd"/>
</dbReference>
<sequence>MNEIKLSTEALSAGYDKKVIVEGVEIKAEQGKILTLIGPNGAGKSTILKTICRQLRPLGGAVYIGKDRLEELSGNQLARSVSVLLTGRIKTEYMRCIDVVETGRYPYTGNLGILSDKDRDKVKEAIRLVDAEDIAECDFDRISDGQRQRIMLAGAICREPDILILDEPTTFLDIKYKLELMNILKKLAAERHIAVIMSLHELELAQRVSDTIVCIKGNCIYRTGTPEEIFSGSCIEELYGVEKGSFCEAYGSPELGKISSQPAVFVIGGGGSGIALYRSLRRKGIAFAAGIIHENDIEYPVIRALASEFVSEKAFEAVSQEKYEKALEIMKNCENAVCTLKDFGTMNERCRELMYKAEEIGILRGIDVYE</sequence>
<protein>
    <submittedName>
        <fullName evidence="11">Iron complex transport system ATP-binding protein</fullName>
    </submittedName>
</protein>